<dbReference type="GO" id="GO:0016787">
    <property type="term" value="F:hydrolase activity"/>
    <property type="evidence" value="ECO:0007669"/>
    <property type="project" value="UniProtKB-KW"/>
</dbReference>
<reference evidence="3" key="1">
    <citation type="journal article" date="2020" name="Stud. Mycol.">
        <title>101 Dothideomycetes genomes: a test case for predicting lifestyles and emergence of pathogens.</title>
        <authorList>
            <person name="Haridas S."/>
            <person name="Albert R."/>
            <person name="Binder M."/>
            <person name="Bloem J."/>
            <person name="Labutti K."/>
            <person name="Salamov A."/>
            <person name="Andreopoulos B."/>
            <person name="Baker S."/>
            <person name="Barry K."/>
            <person name="Bills G."/>
            <person name="Bluhm B."/>
            <person name="Cannon C."/>
            <person name="Castanera R."/>
            <person name="Culley D."/>
            <person name="Daum C."/>
            <person name="Ezra D."/>
            <person name="Gonzalez J."/>
            <person name="Henrissat B."/>
            <person name="Kuo A."/>
            <person name="Liang C."/>
            <person name="Lipzen A."/>
            <person name="Lutzoni F."/>
            <person name="Magnuson J."/>
            <person name="Mondo S."/>
            <person name="Nolan M."/>
            <person name="Ohm R."/>
            <person name="Pangilinan J."/>
            <person name="Park H.-J."/>
            <person name="Ramirez L."/>
            <person name="Alfaro M."/>
            <person name="Sun H."/>
            <person name="Tritt A."/>
            <person name="Yoshinaga Y."/>
            <person name="Zwiers L.-H."/>
            <person name="Turgeon B."/>
            <person name="Goodwin S."/>
            <person name="Spatafora J."/>
            <person name="Crous P."/>
            <person name="Grigoriev I."/>
        </authorList>
    </citation>
    <scope>NUCLEOTIDE SEQUENCE</scope>
    <source>
        <strain evidence="3">CBS 113389</strain>
    </source>
</reference>
<dbReference type="GeneID" id="54475517"/>
<dbReference type="SUPFAM" id="SSF53474">
    <property type="entry name" value="alpha/beta-Hydrolases"/>
    <property type="match status" value="1"/>
</dbReference>
<evidence type="ECO:0000313" key="3">
    <source>
        <dbReference type="EMBL" id="KAF2480017.1"/>
    </source>
</evidence>
<keyword evidence="4" id="KW-1185">Reference proteome</keyword>
<name>A0A6A6PL68_9PEZI</name>
<dbReference type="EMBL" id="MU001640">
    <property type="protein sequence ID" value="KAF2480017.1"/>
    <property type="molecule type" value="Genomic_DNA"/>
</dbReference>
<gene>
    <name evidence="3" type="ORF">BDY17DRAFT_303078</name>
</gene>
<organism evidence="3 4">
    <name type="scientific">Neohortaea acidophila</name>
    <dbReference type="NCBI Taxonomy" id="245834"/>
    <lineage>
        <taxon>Eukaryota</taxon>
        <taxon>Fungi</taxon>
        <taxon>Dikarya</taxon>
        <taxon>Ascomycota</taxon>
        <taxon>Pezizomycotina</taxon>
        <taxon>Dothideomycetes</taxon>
        <taxon>Dothideomycetidae</taxon>
        <taxon>Mycosphaerellales</taxon>
        <taxon>Teratosphaeriaceae</taxon>
        <taxon>Neohortaea</taxon>
    </lineage>
</organism>
<dbReference type="Gene3D" id="3.40.50.1820">
    <property type="entry name" value="alpha/beta hydrolase"/>
    <property type="match status" value="1"/>
</dbReference>
<dbReference type="InterPro" id="IPR050300">
    <property type="entry name" value="GDXG_lipolytic_enzyme"/>
</dbReference>
<dbReference type="Pfam" id="PF07859">
    <property type="entry name" value="Abhydrolase_3"/>
    <property type="match status" value="1"/>
</dbReference>
<accession>A0A6A6PL68</accession>
<dbReference type="OrthoDB" id="408631at2759"/>
<proteinExistence type="predicted"/>
<dbReference type="RefSeq" id="XP_033586587.1">
    <property type="nucleotide sequence ID" value="XM_033734515.1"/>
</dbReference>
<dbReference type="AlphaFoldDB" id="A0A6A6PL68"/>
<evidence type="ECO:0000313" key="4">
    <source>
        <dbReference type="Proteomes" id="UP000799767"/>
    </source>
</evidence>
<sequence length="354" mass="38710">MAITEEDRKRMGTVDPELAEALKTQPFPDLTGGDPNATRGVAIRQNRAAHLAKLRHLYPIPGPIPEQVSESLHQVPARDGAGIPVRIYVPVNRPASGSPLILMFHEGGWSMGDLSDEDQNCRLFTRDLGAVCVNVDYRLAPEHPFPACVNDAWDVVKWCAQNASPGSSILPADPKQGFVVGGASAGGNLSAVVCQLGRDEGLSPPLTGQYLCVPSLLWASSADAVPEKYRAEFRSRFESASDPIVKPYNEASNARMMQTLAPDLNSPLFSPLLHPNLGDLPPAFFQLGGLDPLRDEALIYERELKENGVLTKSIVYSGFGHMFWTNWPTMQRSKEFVQDTAQGVRWLLEVGKAR</sequence>
<dbReference type="InterPro" id="IPR013094">
    <property type="entry name" value="AB_hydrolase_3"/>
</dbReference>
<evidence type="ECO:0000256" key="1">
    <source>
        <dbReference type="ARBA" id="ARBA00022801"/>
    </source>
</evidence>
<dbReference type="Proteomes" id="UP000799767">
    <property type="component" value="Unassembled WGS sequence"/>
</dbReference>
<dbReference type="InterPro" id="IPR029058">
    <property type="entry name" value="AB_hydrolase_fold"/>
</dbReference>
<dbReference type="PANTHER" id="PTHR48081">
    <property type="entry name" value="AB HYDROLASE SUPERFAMILY PROTEIN C4A8.06C"/>
    <property type="match status" value="1"/>
</dbReference>
<evidence type="ECO:0000259" key="2">
    <source>
        <dbReference type="Pfam" id="PF07859"/>
    </source>
</evidence>
<keyword evidence="1 3" id="KW-0378">Hydrolase</keyword>
<dbReference type="PANTHER" id="PTHR48081:SF8">
    <property type="entry name" value="ALPHA_BETA HYDROLASE FOLD-3 DOMAIN-CONTAINING PROTEIN-RELATED"/>
    <property type="match status" value="1"/>
</dbReference>
<feature type="domain" description="Alpha/beta hydrolase fold-3" evidence="2">
    <location>
        <begin position="101"/>
        <end position="324"/>
    </location>
</feature>
<protein>
    <submittedName>
        <fullName evidence="3">Alpha/Beta hydrolase protein</fullName>
    </submittedName>
</protein>